<comment type="pathway">
    <text evidence="2 14">Amino-acid biosynthesis; L-methionine biosynthesis via de novo pathway; L-homoserine from L-aspartate: step 3/3.</text>
</comment>
<dbReference type="Gene3D" id="3.30.360.10">
    <property type="entry name" value="Dihydrodipicolinate Reductase, domain 2"/>
    <property type="match status" value="1"/>
</dbReference>
<feature type="domain" description="Aspartate/homoserine dehydrogenase NAD-binding" evidence="17">
    <location>
        <begin position="8"/>
        <end position="124"/>
    </location>
</feature>
<evidence type="ECO:0000256" key="13">
    <source>
        <dbReference type="PIRSR" id="PIRSR000098-2"/>
    </source>
</evidence>
<evidence type="ECO:0000256" key="15">
    <source>
        <dbReference type="RuleBase" id="RU004171"/>
    </source>
</evidence>
<evidence type="ECO:0000256" key="14">
    <source>
        <dbReference type="RuleBase" id="RU000579"/>
    </source>
</evidence>
<dbReference type="Pfam" id="PF03447">
    <property type="entry name" value="NAD_binding_3"/>
    <property type="match status" value="1"/>
</dbReference>
<reference evidence="18" key="1">
    <citation type="journal article" date="2021" name="PeerJ">
        <title>Extensive microbial diversity within the chicken gut microbiome revealed by metagenomics and culture.</title>
        <authorList>
            <person name="Gilroy R."/>
            <person name="Ravi A."/>
            <person name="Getino M."/>
            <person name="Pursley I."/>
            <person name="Horton D.L."/>
            <person name="Alikhan N.F."/>
            <person name="Baker D."/>
            <person name="Gharbi K."/>
            <person name="Hall N."/>
            <person name="Watson M."/>
            <person name="Adriaenssens E.M."/>
            <person name="Foster-Nyarko E."/>
            <person name="Jarju S."/>
            <person name="Secka A."/>
            <person name="Antonio M."/>
            <person name="Oren A."/>
            <person name="Chaudhuri R.R."/>
            <person name="La Ragione R."/>
            <person name="Hildebrand F."/>
            <person name="Pallen M.J."/>
        </authorList>
    </citation>
    <scope>NUCLEOTIDE SEQUENCE</scope>
    <source>
        <strain evidence="18">ChiGjej6B6-1540</strain>
    </source>
</reference>
<keyword evidence="6 14" id="KW-0028">Amino-acid biosynthesis</keyword>
<dbReference type="AlphaFoldDB" id="A0A9D1UN26"/>
<evidence type="ECO:0000256" key="7">
    <source>
        <dbReference type="ARBA" id="ARBA00022697"/>
    </source>
</evidence>
<dbReference type="InterPro" id="IPR005106">
    <property type="entry name" value="Asp/hSer_DH_NAD-bd"/>
</dbReference>
<accession>A0A9D1UN26</accession>
<evidence type="ECO:0000256" key="3">
    <source>
        <dbReference type="ARBA" id="ARBA00006753"/>
    </source>
</evidence>
<comment type="similarity">
    <text evidence="3 15">Belongs to the homoserine dehydrogenase family.</text>
</comment>
<sequence>MVNVAILGYGVVGSGVADVLTENNSQIDRKAEEDIRLKYILDVRDFPDSPFADKFVHDFAIIENDPEVDIVVETIGGARIAKEFTERALKAGKSVVTSNKELVAEHGYDLLCLAEAHGVSYLFEASVGGGIPIIRPLNQCLAANEIEEIVGILNGTTNYILTRMIRAGLSFEAALKEAQQNGYAEHDPTADIEGHDACRKICILSDLAFGRHVYPAQVSTEGISHITLADVAYADACGRKIKLLGRAIRREDGKFCVYVAPHLVDGEDPMSGVEDVFNAITVRGNAVGDVMFYGRGAGKRPTASAVVADVVDAAKHRKTKKYLHWGPGDADLVVSPDTLESAWYVRMNASIEGVREALGEVSALARPGAPAGEVAFLTGPMTAGVLAEKLAGLGTPASQIRVLDKNH</sequence>
<organism evidence="18 19">
    <name type="scientific">Candidatus Flavonifractor merdipullorum</name>
    <dbReference type="NCBI Taxonomy" id="2838590"/>
    <lineage>
        <taxon>Bacteria</taxon>
        <taxon>Bacillati</taxon>
        <taxon>Bacillota</taxon>
        <taxon>Clostridia</taxon>
        <taxon>Eubacteriales</taxon>
        <taxon>Oscillospiraceae</taxon>
        <taxon>Flavonifractor</taxon>
    </lineage>
</organism>
<evidence type="ECO:0000259" key="16">
    <source>
        <dbReference type="Pfam" id="PF00742"/>
    </source>
</evidence>
<feature type="active site" description="Proton donor" evidence="12">
    <location>
        <position position="200"/>
    </location>
</feature>
<comment type="catalytic activity">
    <reaction evidence="11">
        <text>L-homoserine + NADP(+) = L-aspartate 4-semialdehyde + NADPH + H(+)</text>
        <dbReference type="Rhea" id="RHEA:15761"/>
        <dbReference type="ChEBI" id="CHEBI:15378"/>
        <dbReference type="ChEBI" id="CHEBI:57476"/>
        <dbReference type="ChEBI" id="CHEBI:57783"/>
        <dbReference type="ChEBI" id="CHEBI:58349"/>
        <dbReference type="ChEBI" id="CHEBI:537519"/>
        <dbReference type="EC" id="1.1.1.3"/>
    </reaction>
    <physiologicalReaction direction="right-to-left" evidence="11">
        <dbReference type="Rhea" id="RHEA:15763"/>
    </physiologicalReaction>
</comment>
<evidence type="ECO:0000256" key="4">
    <source>
        <dbReference type="ARBA" id="ARBA00013213"/>
    </source>
</evidence>
<keyword evidence="13 14" id="KW-0521">NADP</keyword>
<dbReference type="Gene3D" id="3.30.70.260">
    <property type="match status" value="1"/>
</dbReference>
<evidence type="ECO:0000256" key="11">
    <source>
        <dbReference type="ARBA" id="ARBA00048841"/>
    </source>
</evidence>
<evidence type="ECO:0000256" key="6">
    <source>
        <dbReference type="ARBA" id="ARBA00022605"/>
    </source>
</evidence>
<dbReference type="EC" id="1.1.1.3" evidence="4 14"/>
<feature type="binding site" evidence="13">
    <location>
        <begin position="7"/>
        <end position="14"/>
    </location>
    <ligand>
        <name>NADP(+)</name>
        <dbReference type="ChEBI" id="CHEBI:58349"/>
    </ligand>
</feature>
<name>A0A9D1UN26_9FIRM</name>
<dbReference type="GO" id="GO:0050661">
    <property type="term" value="F:NADP binding"/>
    <property type="evidence" value="ECO:0007669"/>
    <property type="project" value="InterPro"/>
</dbReference>
<evidence type="ECO:0000256" key="9">
    <source>
        <dbReference type="ARBA" id="ARBA00023053"/>
    </source>
</evidence>
<dbReference type="PIRSF" id="PIRSF000098">
    <property type="entry name" value="Homoser_dehydrog"/>
    <property type="match status" value="1"/>
</dbReference>
<feature type="domain" description="Homoserine dehydrogenase catalytic" evidence="16">
    <location>
        <begin position="132"/>
        <end position="311"/>
    </location>
</feature>
<dbReference type="InterPro" id="IPR036291">
    <property type="entry name" value="NAD(P)-bd_dom_sf"/>
</dbReference>
<feature type="binding site" evidence="13">
    <location>
        <position position="100"/>
    </location>
    <ligand>
        <name>NADPH</name>
        <dbReference type="ChEBI" id="CHEBI:57783"/>
    </ligand>
</feature>
<feature type="binding site" evidence="13">
    <location>
        <position position="185"/>
    </location>
    <ligand>
        <name>L-homoserine</name>
        <dbReference type="ChEBI" id="CHEBI:57476"/>
    </ligand>
</feature>
<keyword evidence="9" id="KW-0915">Sodium</keyword>
<protein>
    <recommendedName>
        <fullName evidence="5 14">Homoserine dehydrogenase</fullName>
        <ecNumber evidence="4 14">1.1.1.3</ecNumber>
    </recommendedName>
</protein>
<dbReference type="PANTHER" id="PTHR43331">
    <property type="entry name" value="HOMOSERINE DEHYDROGENASE"/>
    <property type="match status" value="1"/>
</dbReference>
<evidence type="ECO:0000256" key="2">
    <source>
        <dbReference type="ARBA" id="ARBA00005062"/>
    </source>
</evidence>
<dbReference type="GO" id="GO:0009088">
    <property type="term" value="P:threonine biosynthetic process"/>
    <property type="evidence" value="ECO:0007669"/>
    <property type="project" value="UniProtKB-KW"/>
</dbReference>
<evidence type="ECO:0000313" key="19">
    <source>
        <dbReference type="Proteomes" id="UP000824192"/>
    </source>
</evidence>
<dbReference type="Gene3D" id="3.40.50.720">
    <property type="entry name" value="NAD(P)-binding Rossmann-like Domain"/>
    <property type="match status" value="1"/>
</dbReference>
<evidence type="ECO:0000256" key="10">
    <source>
        <dbReference type="ARBA" id="ARBA00023167"/>
    </source>
</evidence>
<evidence type="ECO:0000256" key="8">
    <source>
        <dbReference type="ARBA" id="ARBA00023002"/>
    </source>
</evidence>
<evidence type="ECO:0000256" key="12">
    <source>
        <dbReference type="PIRSR" id="PIRSR000098-1"/>
    </source>
</evidence>
<dbReference type="PROSITE" id="PS01042">
    <property type="entry name" value="HOMOSER_DHGENASE"/>
    <property type="match status" value="1"/>
</dbReference>
<evidence type="ECO:0000313" key="18">
    <source>
        <dbReference type="EMBL" id="HIW93974.1"/>
    </source>
</evidence>
<comment type="caution">
    <text evidence="18">The sequence shown here is derived from an EMBL/GenBank/DDBJ whole genome shotgun (WGS) entry which is preliminary data.</text>
</comment>
<dbReference type="Proteomes" id="UP000824192">
    <property type="component" value="Unassembled WGS sequence"/>
</dbReference>
<evidence type="ECO:0000256" key="1">
    <source>
        <dbReference type="ARBA" id="ARBA00005056"/>
    </source>
</evidence>
<dbReference type="PANTHER" id="PTHR43331:SF1">
    <property type="entry name" value="HOMOSERINE DEHYDROGENASE"/>
    <property type="match status" value="1"/>
</dbReference>
<proteinExistence type="inferred from homology"/>
<evidence type="ECO:0000259" key="17">
    <source>
        <dbReference type="Pfam" id="PF03447"/>
    </source>
</evidence>
<keyword evidence="8 14" id="KW-0560">Oxidoreductase</keyword>
<gene>
    <name evidence="18" type="ORF">H9868_05470</name>
</gene>
<dbReference type="InterPro" id="IPR019811">
    <property type="entry name" value="HDH_CS"/>
</dbReference>
<dbReference type="FunFam" id="3.30.360.10:FF:000005">
    <property type="entry name" value="Homoserine dehydrogenase"/>
    <property type="match status" value="1"/>
</dbReference>
<keyword evidence="7 14" id="KW-0791">Threonine biosynthesis</keyword>
<dbReference type="Pfam" id="PF00742">
    <property type="entry name" value="Homoserine_dh"/>
    <property type="match status" value="1"/>
</dbReference>
<dbReference type="NCBIfam" id="NF004976">
    <property type="entry name" value="PRK06349.1"/>
    <property type="match status" value="1"/>
</dbReference>
<reference evidence="18" key="2">
    <citation type="submission" date="2021-04" db="EMBL/GenBank/DDBJ databases">
        <authorList>
            <person name="Gilroy R."/>
        </authorList>
    </citation>
    <scope>NUCLEOTIDE SEQUENCE</scope>
    <source>
        <strain evidence="18">ChiGjej6B6-1540</strain>
    </source>
</reference>
<keyword evidence="10 14" id="KW-0486">Methionine biosynthesis</keyword>
<dbReference type="InterPro" id="IPR016204">
    <property type="entry name" value="HDH"/>
</dbReference>
<evidence type="ECO:0000256" key="5">
    <source>
        <dbReference type="ARBA" id="ARBA00013376"/>
    </source>
</evidence>
<comment type="pathway">
    <text evidence="1 14">Amino-acid biosynthesis; L-threonine biosynthesis; L-threonine from L-aspartate: step 3/5.</text>
</comment>
<dbReference type="InterPro" id="IPR001342">
    <property type="entry name" value="HDH_cat"/>
</dbReference>
<dbReference type="GO" id="GO:0009086">
    <property type="term" value="P:methionine biosynthetic process"/>
    <property type="evidence" value="ECO:0007669"/>
    <property type="project" value="UniProtKB-KW"/>
</dbReference>
<dbReference type="GO" id="GO:0004412">
    <property type="term" value="F:homoserine dehydrogenase activity"/>
    <property type="evidence" value="ECO:0007669"/>
    <property type="project" value="UniProtKB-EC"/>
</dbReference>
<dbReference type="SUPFAM" id="SSF51735">
    <property type="entry name" value="NAD(P)-binding Rossmann-fold domains"/>
    <property type="match status" value="1"/>
</dbReference>
<dbReference type="SUPFAM" id="SSF55347">
    <property type="entry name" value="Glyceraldehyde-3-phosphate dehydrogenase-like, C-terminal domain"/>
    <property type="match status" value="1"/>
</dbReference>
<dbReference type="EMBL" id="DXGA01000108">
    <property type="protein sequence ID" value="HIW93974.1"/>
    <property type="molecule type" value="Genomic_DNA"/>
</dbReference>